<dbReference type="Gene3D" id="3.40.50.800">
    <property type="entry name" value="Anticodon-binding domain"/>
    <property type="match status" value="1"/>
</dbReference>
<dbReference type="InterPro" id="IPR050062">
    <property type="entry name" value="Pro-tRNA_synthetase"/>
</dbReference>
<dbReference type="PANTHER" id="PTHR42753:SF2">
    <property type="entry name" value="PROLINE--TRNA LIGASE"/>
    <property type="match status" value="1"/>
</dbReference>
<dbReference type="Gene3D" id="3.30.930.10">
    <property type="entry name" value="Bira Bifunctional Protein, Domain 2"/>
    <property type="match status" value="1"/>
</dbReference>
<dbReference type="InterPro" id="IPR044140">
    <property type="entry name" value="ProRS_anticodon_short"/>
</dbReference>
<organism evidence="3 4">
    <name type="scientific">Candidatus Uhrbacteria bacterium GW2011_GWA2_52_8d</name>
    <dbReference type="NCBI Taxonomy" id="1618979"/>
    <lineage>
        <taxon>Bacteria</taxon>
        <taxon>Candidatus Uhriibacteriota</taxon>
    </lineage>
</organism>
<evidence type="ECO:0000313" key="3">
    <source>
        <dbReference type="EMBL" id="KKW32435.1"/>
    </source>
</evidence>
<dbReference type="GO" id="GO:0005829">
    <property type="term" value="C:cytosol"/>
    <property type="evidence" value="ECO:0007669"/>
    <property type="project" value="TreeGrafter"/>
</dbReference>
<gene>
    <name evidence="3" type="ORF">UY76_C0028G0006</name>
</gene>
<dbReference type="GO" id="GO:0004827">
    <property type="term" value="F:proline-tRNA ligase activity"/>
    <property type="evidence" value="ECO:0007669"/>
    <property type="project" value="TreeGrafter"/>
</dbReference>
<accession>A0A0G1XNI5</accession>
<sequence>MIDIIMGCYGIGPSRVMGSIVEVHHDERGIIWPKSVAPYSVHLVTLTGKDEDVNSRVEETALTLIDELEDAGVEVLWDDREGVSAGTKFADADLIGIPLRLIVSIKSLAEGSVEWKERHEQDARLVKLEDVAVQVHEWLEAPERLTSHE</sequence>
<protein>
    <submittedName>
        <fullName evidence="3">Proline-tRNA ligase</fullName>
    </submittedName>
</protein>
<dbReference type="InterPro" id="IPR004154">
    <property type="entry name" value="Anticodon-bd"/>
</dbReference>
<dbReference type="Pfam" id="PF03129">
    <property type="entry name" value="HGTP_anticodon"/>
    <property type="match status" value="1"/>
</dbReference>
<comment type="caution">
    <text evidence="3">The sequence shown here is derived from an EMBL/GenBank/DDBJ whole genome shotgun (WGS) entry which is preliminary data.</text>
</comment>
<dbReference type="InterPro" id="IPR045864">
    <property type="entry name" value="aa-tRNA-synth_II/BPL/LPL"/>
</dbReference>
<dbReference type="PANTHER" id="PTHR42753">
    <property type="entry name" value="MITOCHONDRIAL RIBOSOME PROTEIN L39/PROLYL-TRNA LIGASE FAMILY MEMBER"/>
    <property type="match status" value="1"/>
</dbReference>
<dbReference type="CDD" id="cd00861">
    <property type="entry name" value="ProRS_anticodon_short"/>
    <property type="match status" value="1"/>
</dbReference>
<dbReference type="GO" id="GO:0006433">
    <property type="term" value="P:prolyl-tRNA aminoacylation"/>
    <property type="evidence" value="ECO:0007669"/>
    <property type="project" value="TreeGrafter"/>
</dbReference>
<proteinExistence type="predicted"/>
<dbReference type="AlphaFoldDB" id="A0A0G1XNI5"/>
<name>A0A0G1XNI5_9BACT</name>
<keyword evidence="1" id="KW-0030">Aminoacyl-tRNA synthetase</keyword>
<dbReference type="EMBL" id="LCRH01000028">
    <property type="protein sequence ID" value="KKW32435.1"/>
    <property type="molecule type" value="Genomic_DNA"/>
</dbReference>
<reference evidence="3 4" key="1">
    <citation type="journal article" date="2015" name="Nature">
        <title>rRNA introns, odd ribosomes, and small enigmatic genomes across a large radiation of phyla.</title>
        <authorList>
            <person name="Brown C.T."/>
            <person name="Hug L.A."/>
            <person name="Thomas B.C."/>
            <person name="Sharon I."/>
            <person name="Castelle C.J."/>
            <person name="Singh A."/>
            <person name="Wilkins M.J."/>
            <person name="Williams K.H."/>
            <person name="Banfield J.F."/>
        </authorList>
    </citation>
    <scope>NUCLEOTIDE SEQUENCE [LARGE SCALE GENOMIC DNA]</scope>
</reference>
<feature type="domain" description="Anticodon-binding" evidence="2">
    <location>
        <begin position="45"/>
        <end position="134"/>
    </location>
</feature>
<evidence type="ECO:0000313" key="4">
    <source>
        <dbReference type="Proteomes" id="UP000034054"/>
    </source>
</evidence>
<keyword evidence="3" id="KW-0436">Ligase</keyword>
<evidence type="ECO:0000259" key="2">
    <source>
        <dbReference type="Pfam" id="PF03129"/>
    </source>
</evidence>
<dbReference type="Proteomes" id="UP000034054">
    <property type="component" value="Unassembled WGS sequence"/>
</dbReference>
<dbReference type="SUPFAM" id="SSF52954">
    <property type="entry name" value="Class II aaRS ABD-related"/>
    <property type="match status" value="1"/>
</dbReference>
<dbReference type="InterPro" id="IPR036621">
    <property type="entry name" value="Anticodon-bd_dom_sf"/>
</dbReference>
<evidence type="ECO:0000256" key="1">
    <source>
        <dbReference type="ARBA" id="ARBA00023146"/>
    </source>
</evidence>
<dbReference type="PATRIC" id="fig|1618979.3.peg.441"/>